<feature type="signal peptide" evidence="1">
    <location>
        <begin position="1"/>
        <end position="22"/>
    </location>
</feature>
<dbReference type="AlphaFoldDB" id="C4WSH9"/>
<dbReference type="Proteomes" id="UP000007819">
    <property type="component" value="Chromosome X"/>
</dbReference>
<organism evidence="2">
    <name type="scientific">Acyrthosiphon pisum</name>
    <name type="common">Pea aphid</name>
    <dbReference type="NCBI Taxonomy" id="7029"/>
    <lineage>
        <taxon>Eukaryota</taxon>
        <taxon>Metazoa</taxon>
        <taxon>Ecdysozoa</taxon>
        <taxon>Arthropoda</taxon>
        <taxon>Hexapoda</taxon>
        <taxon>Insecta</taxon>
        <taxon>Pterygota</taxon>
        <taxon>Neoptera</taxon>
        <taxon>Paraneoptera</taxon>
        <taxon>Hemiptera</taxon>
        <taxon>Sternorrhyncha</taxon>
        <taxon>Aphidomorpha</taxon>
        <taxon>Aphidoidea</taxon>
        <taxon>Aphididae</taxon>
        <taxon>Macrosiphini</taxon>
        <taxon>Acyrthosiphon</taxon>
    </lineage>
</organism>
<evidence type="ECO:0000256" key="1">
    <source>
        <dbReference type="SAM" id="SignalP"/>
    </source>
</evidence>
<evidence type="ECO:0000313" key="2">
    <source>
        <dbReference type="EMBL" id="BAH70849.1"/>
    </source>
</evidence>
<reference evidence="4" key="2">
    <citation type="submission" date="2010-06" db="EMBL/GenBank/DDBJ databases">
        <authorList>
            <person name="Jiang H."/>
            <person name="Abraham K."/>
            <person name="Ali S."/>
            <person name="Alsbrooks S.L."/>
            <person name="Anim B.N."/>
            <person name="Anosike U.S."/>
            <person name="Attaway T."/>
            <person name="Bandaranaike D.P."/>
            <person name="Battles P.K."/>
            <person name="Bell S.N."/>
            <person name="Bell A.V."/>
            <person name="Beltran B."/>
            <person name="Bickham C."/>
            <person name="Bustamante Y."/>
            <person name="Caleb T."/>
            <person name="Canada A."/>
            <person name="Cardenas V."/>
            <person name="Carter K."/>
            <person name="Chacko J."/>
            <person name="Chandrabose M.N."/>
            <person name="Chavez D."/>
            <person name="Chavez A."/>
            <person name="Chen L."/>
            <person name="Chu H.-S."/>
            <person name="Claassen K.J."/>
            <person name="Cockrell R."/>
            <person name="Collins M."/>
            <person name="Cooper J.A."/>
            <person name="Cree A."/>
            <person name="Curry S.M."/>
            <person name="Da Y."/>
            <person name="Dao M.D."/>
            <person name="Das B."/>
            <person name="Davila M.-L."/>
            <person name="Davy-Carroll L."/>
            <person name="Denson S."/>
            <person name="Dinh H."/>
            <person name="Ebong V.E."/>
            <person name="Edwards J.R."/>
            <person name="Egan A."/>
            <person name="El-Daye J."/>
            <person name="Escobedo L."/>
            <person name="Fernandez S."/>
            <person name="Fernando P.R."/>
            <person name="Flagg N."/>
            <person name="Forbes L.D."/>
            <person name="Fowler R.G."/>
            <person name="Fu Q."/>
            <person name="Gabisi R.A."/>
            <person name="Ganer J."/>
            <person name="Garbino Pronczuk A."/>
            <person name="Garcia R.M."/>
            <person name="Garner T."/>
            <person name="Garrett T.E."/>
            <person name="Gonzalez D.A."/>
            <person name="Hamid H."/>
            <person name="Hawkins E.S."/>
            <person name="Hirani K."/>
            <person name="Hogues M.E."/>
            <person name="Hollins B."/>
            <person name="Hsiao C.-H."/>
            <person name="Jabil R."/>
            <person name="James M.L."/>
            <person name="Jhangiani S.N."/>
            <person name="Johnson B."/>
            <person name="Johnson Q."/>
            <person name="Joshi V."/>
            <person name="Kalu J.B."/>
            <person name="Kam C."/>
            <person name="Kashfia A."/>
            <person name="Keebler J."/>
            <person name="Kisamo H."/>
            <person name="Kovar C.L."/>
            <person name="Lago L.A."/>
            <person name="Lai C.-Y."/>
            <person name="Laidlaw J."/>
            <person name="Lara F."/>
            <person name="Le T.-K."/>
            <person name="Lee S.L."/>
            <person name="Legall F.H."/>
            <person name="Lemon S.J."/>
            <person name="Lewis L.R."/>
            <person name="Li B."/>
            <person name="Liu Y."/>
            <person name="Liu Y.-S."/>
            <person name="Lopez J."/>
            <person name="Lozado R.J."/>
            <person name="Lu J."/>
            <person name="Madu R.C."/>
            <person name="Maheshwari M."/>
            <person name="Maheshwari R."/>
            <person name="Malloy K."/>
            <person name="Martinez E."/>
            <person name="Mathew T."/>
            <person name="Mercado I.C."/>
            <person name="Mercado C."/>
            <person name="Meyer B."/>
            <person name="Montgomery K."/>
            <person name="Morgan M.B."/>
            <person name="Munidasa M."/>
            <person name="Nazareth L.V."/>
            <person name="Nelson J."/>
            <person name="Ng B.M."/>
            <person name="Nguyen N.B."/>
            <person name="Nguyen P.Q."/>
            <person name="Nguyen T."/>
            <person name="Obregon M."/>
            <person name="Okwuonu G.O."/>
            <person name="Onwere C.G."/>
            <person name="Orozco G."/>
            <person name="Parra A."/>
            <person name="Patel S."/>
            <person name="Patil S."/>
            <person name="Perez A."/>
            <person name="Perez Y."/>
            <person name="Pham C."/>
            <person name="Primus E.L."/>
            <person name="Pu L.-L."/>
            <person name="Puazo M."/>
            <person name="Qin X."/>
            <person name="Quiroz J.B."/>
            <person name="Reese J."/>
            <person name="Richards S."/>
            <person name="Rives C.M."/>
            <person name="Robberts R."/>
            <person name="Ruiz S.J."/>
            <person name="Ruiz M.J."/>
            <person name="Santibanez J."/>
            <person name="Schneider B.W."/>
            <person name="Sisson I."/>
            <person name="Smith M."/>
            <person name="Sodergren E."/>
            <person name="Song X.-Z."/>
            <person name="Song B.B."/>
            <person name="Summersgill H."/>
            <person name="Thelus R."/>
            <person name="Thornton R.D."/>
            <person name="Trejos Z.Y."/>
            <person name="Usmani K."/>
            <person name="Vattathil S."/>
            <person name="Villasana D."/>
            <person name="Walker D.L."/>
            <person name="Wang S."/>
            <person name="Wang K."/>
            <person name="White C.S."/>
            <person name="Williams A.C."/>
            <person name="Williamson J."/>
            <person name="Wilson K."/>
            <person name="Woghiren I.O."/>
            <person name="Woodworth J.R."/>
            <person name="Worley K.C."/>
            <person name="Wright R.A."/>
            <person name="Wu W."/>
            <person name="Young L."/>
            <person name="Zhang L."/>
            <person name="Zhang J."/>
            <person name="Zhu Y."/>
            <person name="Muzny D.M."/>
            <person name="Weinstock G."/>
            <person name="Gibbs R.A."/>
        </authorList>
    </citation>
    <scope>NUCLEOTIDE SEQUENCE [LARGE SCALE GENOMIC DNA]</scope>
    <source>
        <strain evidence="4">LSR1</strain>
    </source>
</reference>
<dbReference type="EMBL" id="AK340196">
    <property type="protein sequence ID" value="BAH70849.1"/>
    <property type="molecule type" value="mRNA"/>
</dbReference>
<keyword evidence="4" id="KW-1185">Reference proteome</keyword>
<name>C4WSH9_ACYPI</name>
<reference evidence="2" key="1">
    <citation type="submission" date="2009-06" db="EMBL/GenBank/DDBJ databases">
        <title>A full-length cDNA resource of the pea aphid, Acyrthosiphon pisum.</title>
        <authorList>
            <person name="Shigenobu S."/>
            <person name="Nakabachi A."/>
            <person name="Richards S."/>
        </authorList>
    </citation>
    <scope>NUCLEOTIDE SEQUENCE</scope>
    <source>
        <strain evidence="2">LSR1</strain>
        <tissue evidence="2">Whole body</tissue>
    </source>
</reference>
<proteinExistence type="evidence at transcript level"/>
<dbReference type="HOGENOM" id="CLU_1571850_0_0_1"/>
<evidence type="ECO:0000313" key="3">
    <source>
        <dbReference type="EnsemblMetazoa" id="NP_001156548.1"/>
    </source>
</evidence>
<dbReference type="EMBL" id="AK340197">
    <property type="protein sequence ID" value="BAH70850.1"/>
    <property type="molecule type" value="mRNA"/>
</dbReference>
<evidence type="ECO:0000313" key="4">
    <source>
        <dbReference type="Proteomes" id="UP000007819"/>
    </source>
</evidence>
<dbReference type="EnsemblMetazoa" id="XM_029488658.1">
    <property type="protein sequence ID" value="XP_029344518.1"/>
    <property type="gene ID" value="LOC100166702"/>
</dbReference>
<dbReference type="EnsemblMetazoa" id="NM_001163078.1">
    <property type="protein sequence ID" value="NP_001156550.1"/>
    <property type="gene ID" value="LOC100166702"/>
</dbReference>
<dbReference type="EnsemblMetazoa" id="NM_001163077.1">
    <property type="protein sequence ID" value="NP_001156549.1"/>
    <property type="gene ID" value="LOC100166702"/>
</dbReference>
<keyword evidence="1" id="KW-0732">Signal</keyword>
<dbReference type="EnsemblMetazoa" id="NM_001163076.1">
    <property type="protein sequence ID" value="NP_001156548.1"/>
    <property type="gene ID" value="LOC100166702"/>
</dbReference>
<protein>
    <submittedName>
        <fullName evidence="2">ACYPI007553 protein</fullName>
    </submittedName>
</protein>
<reference evidence="3" key="3">
    <citation type="submission" date="2022-06" db="UniProtKB">
        <authorList>
            <consortium name="EnsemblMetazoa"/>
        </authorList>
    </citation>
    <scope>IDENTIFICATION</scope>
</reference>
<feature type="chain" id="PRO_5010960687" evidence="1">
    <location>
        <begin position="23"/>
        <end position="170"/>
    </location>
</feature>
<sequence>MLKHIIVLALYLMAYIIGNIDAEHEQHRLNQFNKFIHCYENMFVNEIIKGNKVSQDANSSGGAVAFQDILRALYVKKEYSFNPVRGKYLLPLDSDHFKNNQKLNYLKELITLEFKQISDEELTKKMNELAPKTQYNDSSLLTPFIFYFAANSKEDIFKSASSYCNAYSFF</sequence>
<dbReference type="InParanoid" id="C4WSH9"/>
<accession>C4WSH9</accession>
<gene>
    <name evidence="2" type="primary">ACYPI007553</name>
    <name evidence="3" type="synonym">100166702</name>
</gene>